<reference evidence="3" key="1">
    <citation type="submission" date="2020-10" db="EMBL/GenBank/DDBJ databases">
        <authorList>
            <person name="Gilroy R."/>
        </authorList>
    </citation>
    <scope>NUCLEOTIDE SEQUENCE</scope>
    <source>
        <strain evidence="3">ChiBcolR7-354</strain>
    </source>
</reference>
<proteinExistence type="predicted"/>
<keyword evidence="2" id="KW-1133">Transmembrane helix</keyword>
<accession>A0A9D0ZF88</accession>
<organism evidence="3 4">
    <name type="scientific">Candidatus Scatomorpha intestinavium</name>
    <dbReference type="NCBI Taxonomy" id="2840922"/>
    <lineage>
        <taxon>Bacteria</taxon>
        <taxon>Bacillati</taxon>
        <taxon>Bacillota</taxon>
        <taxon>Clostridia</taxon>
        <taxon>Eubacteriales</taxon>
        <taxon>Candidatus Scatomorpha</taxon>
    </lineage>
</organism>
<evidence type="ECO:0000313" key="3">
    <source>
        <dbReference type="EMBL" id="HIQ79557.1"/>
    </source>
</evidence>
<dbReference type="EMBL" id="DVGA01000114">
    <property type="protein sequence ID" value="HIQ79557.1"/>
    <property type="molecule type" value="Genomic_DNA"/>
</dbReference>
<dbReference type="Proteomes" id="UP000824262">
    <property type="component" value="Unassembled WGS sequence"/>
</dbReference>
<dbReference type="AlphaFoldDB" id="A0A9D0ZF88"/>
<feature type="region of interest" description="Disordered" evidence="1">
    <location>
        <begin position="1"/>
        <end position="39"/>
    </location>
</feature>
<name>A0A9D0ZF88_9FIRM</name>
<feature type="transmembrane region" description="Helical" evidence="2">
    <location>
        <begin position="49"/>
        <end position="67"/>
    </location>
</feature>
<comment type="caution">
    <text evidence="3">The sequence shown here is derived from an EMBL/GenBank/DDBJ whole genome shotgun (WGS) entry which is preliminary data.</text>
</comment>
<feature type="compositionally biased region" description="Basic and acidic residues" evidence="1">
    <location>
        <begin position="18"/>
        <end position="36"/>
    </location>
</feature>
<sequence length="186" mass="20040">MSDEIKQAEETAAPEAAQENKDGAAKAPEKKPEQAPKVKKSWKMTRGEWILIGIAVVLCIIVALLNLRPQEAVGTLAVVSGTGEEFDAEFDLILQRSLTRPGVFSGDITINGVTYTSDGGETGNEIGFFEGIVDMFTGQYDLPDDFVADDGSVLTLESIGFGRGYVPETVSFTLDGVSWEQAETEE</sequence>
<keyword evidence="2" id="KW-0472">Membrane</keyword>
<reference evidence="3" key="2">
    <citation type="journal article" date="2021" name="PeerJ">
        <title>Extensive microbial diversity within the chicken gut microbiome revealed by metagenomics and culture.</title>
        <authorList>
            <person name="Gilroy R."/>
            <person name="Ravi A."/>
            <person name="Getino M."/>
            <person name="Pursley I."/>
            <person name="Horton D.L."/>
            <person name="Alikhan N.F."/>
            <person name="Baker D."/>
            <person name="Gharbi K."/>
            <person name="Hall N."/>
            <person name="Watson M."/>
            <person name="Adriaenssens E.M."/>
            <person name="Foster-Nyarko E."/>
            <person name="Jarju S."/>
            <person name="Secka A."/>
            <person name="Antonio M."/>
            <person name="Oren A."/>
            <person name="Chaudhuri R.R."/>
            <person name="La Ragione R."/>
            <person name="Hildebrand F."/>
            <person name="Pallen M.J."/>
        </authorList>
    </citation>
    <scope>NUCLEOTIDE SEQUENCE</scope>
    <source>
        <strain evidence="3">ChiBcolR7-354</strain>
    </source>
</reference>
<evidence type="ECO:0000256" key="2">
    <source>
        <dbReference type="SAM" id="Phobius"/>
    </source>
</evidence>
<keyword evidence="2" id="KW-0812">Transmembrane</keyword>
<evidence type="ECO:0000256" key="1">
    <source>
        <dbReference type="SAM" id="MobiDB-lite"/>
    </source>
</evidence>
<protein>
    <submittedName>
        <fullName evidence="3">Uncharacterized protein</fullName>
    </submittedName>
</protein>
<gene>
    <name evidence="3" type="ORF">IAB77_09920</name>
</gene>
<evidence type="ECO:0000313" key="4">
    <source>
        <dbReference type="Proteomes" id="UP000824262"/>
    </source>
</evidence>